<evidence type="ECO:0000256" key="6">
    <source>
        <dbReference type="ARBA" id="ARBA00022833"/>
    </source>
</evidence>
<dbReference type="Gene3D" id="2.30.40.10">
    <property type="entry name" value="Urease, subunit C, domain 1"/>
    <property type="match status" value="1"/>
</dbReference>
<organism evidence="10 11">
    <name type="scientific">Pseudovibrio ascidiaceicola</name>
    <dbReference type="NCBI Taxonomy" id="285279"/>
    <lineage>
        <taxon>Bacteria</taxon>
        <taxon>Pseudomonadati</taxon>
        <taxon>Pseudomonadota</taxon>
        <taxon>Alphaproteobacteria</taxon>
        <taxon>Hyphomicrobiales</taxon>
        <taxon>Stappiaceae</taxon>
        <taxon>Pseudovibrio</taxon>
    </lineage>
</organism>
<evidence type="ECO:0000256" key="3">
    <source>
        <dbReference type="ARBA" id="ARBA00012781"/>
    </source>
</evidence>
<comment type="similarity">
    <text evidence="2 8">Belongs to the metallo-dependent hydrolases superfamily. ATZ/TRZ family.</text>
</comment>
<dbReference type="PANTHER" id="PTHR11271">
    <property type="entry name" value="GUANINE DEAMINASE"/>
    <property type="match status" value="1"/>
</dbReference>
<accession>A0A1I3W4Q4</accession>
<evidence type="ECO:0000259" key="9">
    <source>
        <dbReference type="Pfam" id="PF01979"/>
    </source>
</evidence>
<comment type="catalytic activity">
    <reaction evidence="8">
        <text>guanine + H2O + H(+) = xanthine + NH4(+)</text>
        <dbReference type="Rhea" id="RHEA:14665"/>
        <dbReference type="ChEBI" id="CHEBI:15377"/>
        <dbReference type="ChEBI" id="CHEBI:15378"/>
        <dbReference type="ChEBI" id="CHEBI:16235"/>
        <dbReference type="ChEBI" id="CHEBI:17712"/>
        <dbReference type="ChEBI" id="CHEBI:28938"/>
        <dbReference type="EC" id="3.5.4.3"/>
    </reaction>
</comment>
<dbReference type="EMBL" id="FOSK01000001">
    <property type="protein sequence ID" value="SFK01627.1"/>
    <property type="molecule type" value="Genomic_DNA"/>
</dbReference>
<dbReference type="Pfam" id="PF01979">
    <property type="entry name" value="Amidohydro_1"/>
    <property type="match status" value="1"/>
</dbReference>
<sequence length="441" mass="48646">MQETVRTITALRGHVFQFSGDPFCDNPAEALTDWSDGLVVTENGRITAIGDAADLIKTLPDDAVVYDHSGKFILPGFVDCHVHYPQTEVIASYGAQLIEWLNTYTFPAEAKFGDINYARRAADVYLQQSFSNGITSASVYCTIHPESVDALFEQAARYNMRIAAGKVMMDRNAPENLRDTAQTGYDQSKALLEKWHGQGRALYSITPRFAPTSTPEQMEATGALWKEHPEALLQTHTSENRQELEWVGELYPEHPDYVGVYEHFGLLGKGCVLGHGIYLNDREKALIHETGTSIAHCPTSNTFIGSGLFDVRGSHFTHEPISVGLATDVGGGSSFSMLTTMRTAYEVAQLQGYSLHPVQAYYLATVGSAKALYQENRIGNIKVGMEADFAVIDPLSTPLIRHRMAYAKNVIEQLFIQMILGDDRAIAATYVDGKRVYSQAG</sequence>
<gene>
    <name evidence="10" type="ORF">SAMN04488518_101778</name>
</gene>
<keyword evidence="5 8" id="KW-0378">Hydrolase</keyword>
<evidence type="ECO:0000256" key="4">
    <source>
        <dbReference type="ARBA" id="ARBA00022723"/>
    </source>
</evidence>
<evidence type="ECO:0000256" key="1">
    <source>
        <dbReference type="ARBA" id="ARBA00004984"/>
    </source>
</evidence>
<evidence type="ECO:0000313" key="10">
    <source>
        <dbReference type="EMBL" id="SFK01627.1"/>
    </source>
</evidence>
<keyword evidence="11" id="KW-1185">Reference proteome</keyword>
<dbReference type="NCBIfam" id="NF006679">
    <property type="entry name" value="PRK09228.1"/>
    <property type="match status" value="1"/>
</dbReference>
<dbReference type="SUPFAM" id="SSF51556">
    <property type="entry name" value="Metallo-dependent hydrolases"/>
    <property type="match status" value="1"/>
</dbReference>
<dbReference type="InterPro" id="IPR006680">
    <property type="entry name" value="Amidohydro-rel"/>
</dbReference>
<dbReference type="SUPFAM" id="SSF51338">
    <property type="entry name" value="Composite domain of metallo-dependent hydrolases"/>
    <property type="match status" value="1"/>
</dbReference>
<dbReference type="InterPro" id="IPR014311">
    <property type="entry name" value="Guanine_deaminase"/>
</dbReference>
<dbReference type="PANTHER" id="PTHR11271:SF6">
    <property type="entry name" value="GUANINE DEAMINASE"/>
    <property type="match status" value="1"/>
</dbReference>
<dbReference type="CDD" id="cd01303">
    <property type="entry name" value="GDEase"/>
    <property type="match status" value="1"/>
</dbReference>
<name>A0A1I3W4Q4_9HYPH</name>
<comment type="function">
    <text evidence="8">Catalyzes the hydrolytic deamination of guanine, producing xanthine and ammonia.</text>
</comment>
<keyword evidence="6 8" id="KW-0862">Zinc</keyword>
<comment type="cofactor">
    <cofactor evidence="8">
        <name>Zn(2+)</name>
        <dbReference type="ChEBI" id="CHEBI:29105"/>
    </cofactor>
    <text evidence="8">Binds 1 zinc ion per subunit.</text>
</comment>
<proteinExistence type="inferred from homology"/>
<feature type="domain" description="Amidohydrolase-related" evidence="9">
    <location>
        <begin position="72"/>
        <end position="436"/>
    </location>
</feature>
<dbReference type="InterPro" id="IPR051607">
    <property type="entry name" value="Metallo-dep_hydrolases"/>
</dbReference>
<evidence type="ECO:0000313" key="11">
    <source>
        <dbReference type="Proteomes" id="UP000199598"/>
    </source>
</evidence>
<dbReference type="EC" id="3.5.4.3" evidence="3 7"/>
<dbReference type="InterPro" id="IPR032466">
    <property type="entry name" value="Metal_Hydrolase"/>
</dbReference>
<dbReference type="NCBIfam" id="TIGR02967">
    <property type="entry name" value="guan_deamin"/>
    <property type="match status" value="1"/>
</dbReference>
<comment type="caution">
    <text evidence="10">The sequence shown here is derived from an EMBL/GenBank/DDBJ whole genome shotgun (WGS) entry which is preliminary data.</text>
</comment>
<dbReference type="Gene3D" id="3.20.20.140">
    <property type="entry name" value="Metal-dependent hydrolases"/>
    <property type="match status" value="1"/>
</dbReference>
<dbReference type="RefSeq" id="WP_093516826.1">
    <property type="nucleotide sequence ID" value="NZ_FOSK01000001.1"/>
</dbReference>
<keyword evidence="4 8" id="KW-0479">Metal-binding</keyword>
<evidence type="ECO:0000256" key="2">
    <source>
        <dbReference type="ARBA" id="ARBA00006745"/>
    </source>
</evidence>
<reference evidence="10 11" key="1">
    <citation type="submission" date="2016-10" db="EMBL/GenBank/DDBJ databases">
        <authorList>
            <person name="Varghese N."/>
            <person name="Submissions S."/>
        </authorList>
    </citation>
    <scope>NUCLEOTIDE SEQUENCE [LARGE SCALE GENOMIC DNA]</scope>
    <source>
        <strain evidence="10 11">DSM 16392</strain>
    </source>
</reference>
<evidence type="ECO:0000256" key="5">
    <source>
        <dbReference type="ARBA" id="ARBA00022801"/>
    </source>
</evidence>
<comment type="pathway">
    <text evidence="1 8">Purine metabolism; guanine degradation; xanthine from guanine: step 1/1.</text>
</comment>
<protein>
    <recommendedName>
        <fullName evidence="3 7">Guanine deaminase</fullName>
        <shortName evidence="8">Guanase</shortName>
        <ecNumber evidence="3 7">3.5.4.3</ecNumber>
    </recommendedName>
    <alternativeName>
        <fullName evidence="8">Guanine aminohydrolase</fullName>
    </alternativeName>
</protein>
<dbReference type="InterPro" id="IPR011059">
    <property type="entry name" value="Metal-dep_hydrolase_composite"/>
</dbReference>
<evidence type="ECO:0000256" key="7">
    <source>
        <dbReference type="NCBIfam" id="TIGR02967"/>
    </source>
</evidence>
<evidence type="ECO:0000256" key="8">
    <source>
        <dbReference type="RuleBase" id="RU366009"/>
    </source>
</evidence>
<dbReference type="Proteomes" id="UP000199598">
    <property type="component" value="Unassembled WGS sequence"/>
</dbReference>